<keyword evidence="2" id="KW-0408">Iron</keyword>
<dbReference type="InterPro" id="IPR041854">
    <property type="entry name" value="BFD-like_2Fe2S-bd_dom_sf"/>
</dbReference>
<dbReference type="OrthoDB" id="5422255at2"/>
<dbReference type="PROSITE" id="PS00198">
    <property type="entry name" value="4FE4S_FER_1"/>
    <property type="match status" value="1"/>
</dbReference>
<dbReference type="InterPro" id="IPR017896">
    <property type="entry name" value="4Fe4S_Fe-S-bd"/>
</dbReference>
<dbReference type="Gene3D" id="3.30.70.20">
    <property type="match status" value="1"/>
</dbReference>
<evidence type="ECO:0000313" key="6">
    <source>
        <dbReference type="Proteomes" id="UP000003240"/>
    </source>
</evidence>
<accession>F7NHX6</accession>
<keyword evidence="1" id="KW-0479">Metal-binding</keyword>
<feature type="domain" description="4Fe-4S ferredoxin-type" evidence="4">
    <location>
        <begin position="6"/>
        <end position="35"/>
    </location>
</feature>
<evidence type="ECO:0000313" key="5">
    <source>
        <dbReference type="EMBL" id="EGO64355.1"/>
    </source>
</evidence>
<gene>
    <name evidence="5" type="ORF">ALO_08370</name>
</gene>
<evidence type="ECO:0000256" key="1">
    <source>
        <dbReference type="ARBA" id="ARBA00022723"/>
    </source>
</evidence>
<dbReference type="Pfam" id="PF04324">
    <property type="entry name" value="Fer2_BFD"/>
    <property type="match status" value="1"/>
</dbReference>
<dbReference type="eggNOG" id="COG1148">
    <property type="taxonomic scope" value="Bacteria"/>
</dbReference>
<dbReference type="GO" id="GO:0046872">
    <property type="term" value="F:metal ion binding"/>
    <property type="evidence" value="ECO:0007669"/>
    <property type="project" value="UniProtKB-KW"/>
</dbReference>
<reference evidence="5 6" key="1">
    <citation type="journal article" date="2011" name="EMBO J.">
        <title>Structural diversity of bacterial flagellar motors.</title>
        <authorList>
            <person name="Chen S."/>
            <person name="Beeby M."/>
            <person name="Murphy G.E."/>
            <person name="Leadbetter J.R."/>
            <person name="Hendrixson D.R."/>
            <person name="Briegel A."/>
            <person name="Li Z."/>
            <person name="Shi J."/>
            <person name="Tocheva E.I."/>
            <person name="Muller A."/>
            <person name="Dobro M.J."/>
            <person name="Jensen G.J."/>
        </authorList>
    </citation>
    <scope>NUCLEOTIDE SEQUENCE [LARGE SCALE GENOMIC DNA]</scope>
    <source>
        <strain evidence="5 6">DSM 6540</strain>
    </source>
</reference>
<dbReference type="InterPro" id="IPR007419">
    <property type="entry name" value="BFD-like_2Fe2S-bd_dom"/>
</dbReference>
<evidence type="ECO:0000256" key="3">
    <source>
        <dbReference type="ARBA" id="ARBA00023014"/>
    </source>
</evidence>
<protein>
    <submittedName>
        <fullName evidence="5">4Fe-4S ferredoxin, iron-sulfur binding protein</fullName>
    </submittedName>
</protein>
<keyword evidence="6" id="KW-1185">Reference proteome</keyword>
<dbReference type="GO" id="GO:0051536">
    <property type="term" value="F:iron-sulfur cluster binding"/>
    <property type="evidence" value="ECO:0007669"/>
    <property type="project" value="UniProtKB-KW"/>
</dbReference>
<evidence type="ECO:0000259" key="4">
    <source>
        <dbReference type="PROSITE" id="PS51379"/>
    </source>
</evidence>
<dbReference type="Pfam" id="PF13237">
    <property type="entry name" value="Fer4_10"/>
    <property type="match status" value="1"/>
</dbReference>
<sequence length="202" mass="22429">MKRVTIQAQVNPDICRGCKICEKVCPVYAIRVTDKKAQVTADECRGCANCADRCPFYAITMVKRDNPLVIQADVSRQDPEKIRALCEKAHFNPEQVLCYCVGVRAEEVAAAILAGARTPEAVSAVTGIRTGCTIECIQPLLRMLTAAGIELKPNPNGWQWYGETATAWTLPEDVKAKYNSRGFFFDEDRKLLDEIAKQKGDE</sequence>
<keyword evidence="3" id="KW-0411">Iron-sulfur</keyword>
<dbReference type="PROSITE" id="PS51379">
    <property type="entry name" value="4FE4S_FER_2"/>
    <property type="match status" value="2"/>
</dbReference>
<dbReference type="Proteomes" id="UP000003240">
    <property type="component" value="Unassembled WGS sequence"/>
</dbReference>
<proteinExistence type="predicted"/>
<name>F7NHX6_9FIRM</name>
<dbReference type="SUPFAM" id="SSF54862">
    <property type="entry name" value="4Fe-4S ferredoxins"/>
    <property type="match status" value="1"/>
</dbReference>
<comment type="caution">
    <text evidence="5">The sequence shown here is derived from an EMBL/GenBank/DDBJ whole genome shotgun (WGS) entry which is preliminary data.</text>
</comment>
<dbReference type="RefSeq" id="WP_004094580.1">
    <property type="nucleotide sequence ID" value="NZ_AFGF01000060.1"/>
</dbReference>
<dbReference type="AlphaFoldDB" id="F7NHX6"/>
<evidence type="ECO:0000256" key="2">
    <source>
        <dbReference type="ARBA" id="ARBA00023004"/>
    </source>
</evidence>
<dbReference type="InterPro" id="IPR017900">
    <property type="entry name" value="4Fe4S_Fe_S_CS"/>
</dbReference>
<dbReference type="STRING" id="1009370.ALO_08370"/>
<organism evidence="5 6">
    <name type="scientific">Acetonema longum DSM 6540</name>
    <dbReference type="NCBI Taxonomy" id="1009370"/>
    <lineage>
        <taxon>Bacteria</taxon>
        <taxon>Bacillati</taxon>
        <taxon>Bacillota</taxon>
        <taxon>Negativicutes</taxon>
        <taxon>Acetonemataceae</taxon>
        <taxon>Acetonema</taxon>
    </lineage>
</organism>
<dbReference type="Gene3D" id="1.10.10.1100">
    <property type="entry name" value="BFD-like [2Fe-2S]-binding domain"/>
    <property type="match status" value="1"/>
</dbReference>
<feature type="domain" description="4Fe-4S ferredoxin-type" evidence="4">
    <location>
        <begin position="36"/>
        <end position="64"/>
    </location>
</feature>
<dbReference type="EMBL" id="AFGF01000060">
    <property type="protein sequence ID" value="EGO64355.1"/>
    <property type="molecule type" value="Genomic_DNA"/>
</dbReference>